<dbReference type="Gene3D" id="3.40.50.300">
    <property type="entry name" value="P-loop containing nucleotide triphosphate hydrolases"/>
    <property type="match status" value="1"/>
</dbReference>
<accession>A0ABP0VH62</accession>
<keyword evidence="3" id="KW-1185">Reference proteome</keyword>
<reference evidence="1" key="1">
    <citation type="submission" date="2024-02" db="EMBL/GenBank/DDBJ databases">
        <authorList>
            <consortium name="ELIXIR-Norway"/>
            <consortium name="Elixir Norway"/>
        </authorList>
    </citation>
    <scope>NUCLEOTIDE SEQUENCE</scope>
</reference>
<proteinExistence type="predicted"/>
<evidence type="ECO:0000313" key="2">
    <source>
        <dbReference type="EMBL" id="CAK9253814.1"/>
    </source>
</evidence>
<sequence length="87" mass="9462">MQGTRLGRNIGLGENRLDLLVVMPTEHGKLVVFTIPPMVTGRTIIVVVPLTILVTGHEVDAGWVGLRHTTYNANTITFDAPPSILFV</sequence>
<organism evidence="1 3">
    <name type="scientific">Sphagnum jensenii</name>
    <dbReference type="NCBI Taxonomy" id="128206"/>
    <lineage>
        <taxon>Eukaryota</taxon>
        <taxon>Viridiplantae</taxon>
        <taxon>Streptophyta</taxon>
        <taxon>Embryophyta</taxon>
        <taxon>Bryophyta</taxon>
        <taxon>Sphagnophytina</taxon>
        <taxon>Sphagnopsida</taxon>
        <taxon>Sphagnales</taxon>
        <taxon>Sphagnaceae</taxon>
        <taxon>Sphagnum</taxon>
    </lineage>
</organism>
<comment type="caution">
    <text evidence="1">The sequence shown here is derived from an EMBL/GenBank/DDBJ whole genome shotgun (WGS) entry which is preliminary data.</text>
</comment>
<dbReference type="EMBL" id="CAXAQS010000931">
    <property type="protein sequence ID" value="CAK9253775.1"/>
    <property type="molecule type" value="Genomic_DNA"/>
</dbReference>
<dbReference type="InterPro" id="IPR027417">
    <property type="entry name" value="P-loop_NTPase"/>
</dbReference>
<evidence type="ECO:0000313" key="3">
    <source>
        <dbReference type="Proteomes" id="UP001497444"/>
    </source>
</evidence>
<dbReference type="Proteomes" id="UP001497444">
    <property type="component" value="Unassembled WGS sequence"/>
</dbReference>
<name>A0ABP0VH62_9BRYO</name>
<evidence type="ECO:0000313" key="1">
    <source>
        <dbReference type="EMBL" id="CAK9253775.1"/>
    </source>
</evidence>
<gene>
    <name evidence="1" type="ORF">CSSPJE1EN1_LOCUS29153</name>
    <name evidence="2" type="ORF">CSSPJE1EN1_LOCUS29192</name>
</gene>
<protein>
    <submittedName>
        <fullName evidence="1">Uncharacterized protein</fullName>
    </submittedName>
</protein>
<dbReference type="EMBL" id="CAXAQS010000936">
    <property type="protein sequence ID" value="CAK9253814.1"/>
    <property type="molecule type" value="Genomic_DNA"/>
</dbReference>